<keyword evidence="10" id="KW-1185">Reference proteome</keyword>
<evidence type="ECO:0000256" key="5">
    <source>
        <dbReference type="ARBA" id="ARBA00023136"/>
    </source>
</evidence>
<feature type="domain" description="ABC3 transporter permease C-terminal" evidence="7">
    <location>
        <begin position="301"/>
        <end position="416"/>
    </location>
</feature>
<dbReference type="InterPro" id="IPR050250">
    <property type="entry name" value="Macrolide_Exporter_MacB"/>
</dbReference>
<dbReference type="EMBL" id="WVHT01000004">
    <property type="protein sequence ID" value="MXV51474.1"/>
    <property type="molecule type" value="Genomic_DNA"/>
</dbReference>
<feature type="transmembrane region" description="Helical" evidence="6">
    <location>
        <begin position="352"/>
        <end position="372"/>
    </location>
</feature>
<dbReference type="GO" id="GO:0005886">
    <property type="term" value="C:plasma membrane"/>
    <property type="evidence" value="ECO:0007669"/>
    <property type="project" value="UniProtKB-SubCell"/>
</dbReference>
<evidence type="ECO:0000259" key="7">
    <source>
        <dbReference type="Pfam" id="PF02687"/>
    </source>
</evidence>
<organism evidence="9 10">
    <name type="scientific">Hufsiella arboris</name>
    <dbReference type="NCBI Taxonomy" id="2695275"/>
    <lineage>
        <taxon>Bacteria</taxon>
        <taxon>Pseudomonadati</taxon>
        <taxon>Bacteroidota</taxon>
        <taxon>Sphingobacteriia</taxon>
        <taxon>Sphingobacteriales</taxon>
        <taxon>Sphingobacteriaceae</taxon>
        <taxon>Hufsiella</taxon>
    </lineage>
</organism>
<dbReference type="InterPro" id="IPR025857">
    <property type="entry name" value="MacB_PCD"/>
</dbReference>
<feature type="domain" description="ABC3 transporter permease C-terminal" evidence="7">
    <location>
        <begin position="701"/>
        <end position="808"/>
    </location>
</feature>
<keyword evidence="5 6" id="KW-0472">Membrane</keyword>
<feature type="transmembrane region" description="Helical" evidence="6">
    <location>
        <begin position="294"/>
        <end position="317"/>
    </location>
</feature>
<dbReference type="GO" id="GO:0022857">
    <property type="term" value="F:transmembrane transporter activity"/>
    <property type="evidence" value="ECO:0007669"/>
    <property type="project" value="TreeGrafter"/>
</dbReference>
<protein>
    <submittedName>
        <fullName evidence="9">FtsX-like permease family protein</fullName>
    </submittedName>
</protein>
<gene>
    <name evidence="9" type="ORF">GS399_10880</name>
</gene>
<evidence type="ECO:0000313" key="10">
    <source>
        <dbReference type="Proteomes" id="UP000466586"/>
    </source>
</evidence>
<feature type="transmembrane region" description="Helical" evidence="6">
    <location>
        <begin position="732"/>
        <end position="760"/>
    </location>
</feature>
<dbReference type="Proteomes" id="UP000466586">
    <property type="component" value="Unassembled WGS sequence"/>
</dbReference>
<evidence type="ECO:0000256" key="4">
    <source>
        <dbReference type="ARBA" id="ARBA00022989"/>
    </source>
</evidence>
<evidence type="ECO:0000256" key="3">
    <source>
        <dbReference type="ARBA" id="ARBA00022692"/>
    </source>
</evidence>
<dbReference type="InterPro" id="IPR003838">
    <property type="entry name" value="ABC3_permease_C"/>
</dbReference>
<dbReference type="RefSeq" id="WP_160844642.1">
    <property type="nucleotide sequence ID" value="NZ_WVHT01000004.1"/>
</dbReference>
<feature type="domain" description="MacB-like periplasmic core" evidence="8">
    <location>
        <begin position="21"/>
        <end position="238"/>
    </location>
</feature>
<feature type="transmembrane region" description="Helical" evidence="6">
    <location>
        <begin position="392"/>
        <end position="416"/>
    </location>
</feature>
<dbReference type="PANTHER" id="PTHR30572">
    <property type="entry name" value="MEMBRANE COMPONENT OF TRANSPORTER-RELATED"/>
    <property type="match status" value="1"/>
</dbReference>
<feature type="transmembrane region" description="Helical" evidence="6">
    <location>
        <begin position="21"/>
        <end position="41"/>
    </location>
</feature>
<comment type="caution">
    <text evidence="9">The sequence shown here is derived from an EMBL/GenBank/DDBJ whole genome shotgun (WGS) entry which is preliminary data.</text>
</comment>
<dbReference type="AlphaFoldDB" id="A0A7K1YA87"/>
<evidence type="ECO:0000256" key="2">
    <source>
        <dbReference type="ARBA" id="ARBA00022475"/>
    </source>
</evidence>
<feature type="transmembrane region" description="Helical" evidence="6">
    <location>
        <begin position="780"/>
        <end position="805"/>
    </location>
</feature>
<keyword evidence="2" id="KW-1003">Cell membrane</keyword>
<keyword evidence="3 6" id="KW-0812">Transmembrane</keyword>
<keyword evidence="4 6" id="KW-1133">Transmembrane helix</keyword>
<reference evidence="9 10" key="1">
    <citation type="submission" date="2019-11" db="EMBL/GenBank/DDBJ databases">
        <title>Pedobacter sp. HMF7647 Genome sequencing and assembly.</title>
        <authorList>
            <person name="Kang H."/>
            <person name="Kim H."/>
            <person name="Joh K."/>
        </authorList>
    </citation>
    <scope>NUCLEOTIDE SEQUENCE [LARGE SCALE GENOMIC DNA]</scope>
    <source>
        <strain evidence="9 10">HMF7647</strain>
    </source>
</reference>
<comment type="subcellular location">
    <subcellularLocation>
        <location evidence="1">Cell membrane</location>
        <topology evidence="1">Multi-pass membrane protein</topology>
    </subcellularLocation>
</comment>
<dbReference type="PROSITE" id="PS51257">
    <property type="entry name" value="PROKAR_LIPOPROTEIN"/>
    <property type="match status" value="1"/>
</dbReference>
<evidence type="ECO:0000256" key="1">
    <source>
        <dbReference type="ARBA" id="ARBA00004651"/>
    </source>
</evidence>
<evidence type="ECO:0000256" key="6">
    <source>
        <dbReference type="SAM" id="Phobius"/>
    </source>
</evidence>
<proteinExistence type="predicted"/>
<dbReference type="Pfam" id="PF12704">
    <property type="entry name" value="MacB_PCD"/>
    <property type="match status" value="2"/>
</dbReference>
<feature type="transmembrane region" description="Helical" evidence="6">
    <location>
        <begin position="437"/>
        <end position="457"/>
    </location>
</feature>
<sequence>MLKNYIITAWRNLLKGRVFNLINITGLTVAVACSVLLFLTADFQLSYDKFHKDVKDIYQVYFTQNKDTETNRDTPMPEPITPVLKSEYPEIKYISRLGNGGALIRYKGKQLEQRLNYIDQDFFKIFTIETSLGNKNSMLSGLHDIVLNEKVAQAVFGHENPIGKTVELNYTGQSFESFVVSGVTKDLPYNSSLHFDMLVRFENYRDYQANLDKWDVGNHSVFLKLREGTNQAAFEKKLVPFTNKYFKENIENLKRDGSKPDANGQVFTINLLPFAENHFNTEVGGLEGNQISILYIYTLLAIVIFILLIACINFINLNIARAFNRAREVGVRKTLGAGKDQLLWQFLTETSLVCLLAFIAGIALSSFILPYFKQLFGGYISLKMLLQPAELTIALFVFLIISFIAGYYPAWLMLRYKTVQVLKGSVNTTKPGKVRNALLVTQFALSTLLIICTLVTWQQMRYIQTKPLGFNRTEVLSIPLGPNVLISSGNDTKSRPGIHALQLLRNALQNQPDIVAITAAHSNLGLGTDGHTSTQGVTFTYKGHEIGTNWLQVDYDYLKTLDIKLSNGRDFSRDFPGDSSALIINEKMARQLGGKNLLGSYLPVNGEEHPMQIVGIVKDYNFRSLKEKIEPLTLVMNTGKSVEYVFVRVKSQNLVQSFDKIKSTWKSLFPNDEFQGSWLSENTERLYKGEKSLGNMFVSGAIIAIIISCIGLLAIAMMVMAQRTKEIGIRKVLGSSVAGIVALVSADFLKLVLLASVISFPIAWIVMNGWLQNFAYRIDISWWIFLLAGLLAVLIAFATVSFQAIKAALANPVKSLRTE</sequence>
<feature type="domain" description="MacB-like periplasmic core" evidence="8">
    <location>
        <begin position="500"/>
        <end position="656"/>
    </location>
</feature>
<evidence type="ECO:0000259" key="8">
    <source>
        <dbReference type="Pfam" id="PF12704"/>
    </source>
</evidence>
<dbReference type="PANTHER" id="PTHR30572:SF18">
    <property type="entry name" value="ABC-TYPE MACROLIDE FAMILY EXPORT SYSTEM PERMEASE COMPONENT 2"/>
    <property type="match status" value="1"/>
</dbReference>
<accession>A0A7K1YA87</accession>
<name>A0A7K1YA87_9SPHI</name>
<evidence type="ECO:0000313" key="9">
    <source>
        <dbReference type="EMBL" id="MXV51474.1"/>
    </source>
</evidence>
<feature type="transmembrane region" description="Helical" evidence="6">
    <location>
        <begin position="696"/>
        <end position="720"/>
    </location>
</feature>
<dbReference type="Pfam" id="PF02687">
    <property type="entry name" value="FtsX"/>
    <property type="match status" value="2"/>
</dbReference>